<comment type="caution">
    <text evidence="1">The sequence shown here is derived from an EMBL/GenBank/DDBJ whole genome shotgun (WGS) entry which is preliminary data.</text>
</comment>
<organism evidence="1 2">
    <name type="scientific">Chrysochromulina tobinii</name>
    <dbReference type="NCBI Taxonomy" id="1460289"/>
    <lineage>
        <taxon>Eukaryota</taxon>
        <taxon>Haptista</taxon>
        <taxon>Haptophyta</taxon>
        <taxon>Prymnesiophyceae</taxon>
        <taxon>Prymnesiales</taxon>
        <taxon>Chrysochromulinaceae</taxon>
        <taxon>Chrysochromulina</taxon>
    </lineage>
</organism>
<gene>
    <name evidence="1" type="ORF">Ctob_001517</name>
</gene>
<keyword evidence="2" id="KW-1185">Reference proteome</keyword>
<dbReference type="AlphaFoldDB" id="A0A0M0JCK0"/>
<dbReference type="Proteomes" id="UP000037460">
    <property type="component" value="Unassembled WGS sequence"/>
</dbReference>
<reference evidence="2" key="1">
    <citation type="journal article" date="2015" name="PLoS Genet.">
        <title>Genome Sequence and Transcriptome Analyses of Chrysochromulina tobin: Metabolic Tools for Enhanced Algal Fitness in the Prominent Order Prymnesiales (Haptophyceae).</title>
        <authorList>
            <person name="Hovde B.T."/>
            <person name="Deodato C.R."/>
            <person name="Hunsperger H.M."/>
            <person name="Ryken S.A."/>
            <person name="Yost W."/>
            <person name="Jha R.K."/>
            <person name="Patterson J."/>
            <person name="Monnat R.J. Jr."/>
            <person name="Barlow S.B."/>
            <person name="Starkenburg S.R."/>
            <person name="Cattolico R.A."/>
        </authorList>
    </citation>
    <scope>NUCLEOTIDE SEQUENCE</scope>
    <source>
        <strain evidence="2">CCMP291</strain>
    </source>
</reference>
<evidence type="ECO:0000313" key="2">
    <source>
        <dbReference type="Proteomes" id="UP000037460"/>
    </source>
</evidence>
<name>A0A0M0JCK0_9EUKA</name>
<accession>A0A0M0JCK0</accession>
<sequence length="189" mass="21099">MEEVDSEEPAEKLEESGINSLHTLISMPRHELIEKLNGKVSAIDAVDRMIISAYRSDALEKVNTLLLPEDEKWERLAAAKRADEEKAAEKEKEEVVAQVGHAQMAYYAARGRKIANVEEPKSDEAPAPGVQTEHEIEAEKVPFGPLRMGLIAVVDRWFDYLSTQPSIMHKFATASRGDQSADEPAHEFC</sequence>
<proteinExistence type="predicted"/>
<protein>
    <submittedName>
        <fullName evidence="1">Uncharacterized protein</fullName>
    </submittedName>
</protein>
<evidence type="ECO:0000313" key="1">
    <source>
        <dbReference type="EMBL" id="KOO24304.1"/>
    </source>
</evidence>
<dbReference type="EMBL" id="JWZX01003106">
    <property type="protein sequence ID" value="KOO24304.1"/>
    <property type="molecule type" value="Genomic_DNA"/>
</dbReference>